<feature type="domain" description="Glycoside Hydrolase 20C C-terminal" evidence="4">
    <location>
        <begin position="422"/>
        <end position="606"/>
    </location>
</feature>
<dbReference type="GO" id="GO:0004563">
    <property type="term" value="F:beta-N-acetylhexosaminidase activity"/>
    <property type="evidence" value="ECO:0007669"/>
    <property type="project" value="UniProtKB-ARBA"/>
</dbReference>
<dbReference type="Gene3D" id="1.20.120.670">
    <property type="entry name" value="N-acetyl-b-d-glucoasminidase"/>
    <property type="match status" value="1"/>
</dbReference>
<evidence type="ECO:0000259" key="3">
    <source>
        <dbReference type="Pfam" id="PF00728"/>
    </source>
</evidence>
<comment type="similarity">
    <text evidence="1">Belongs to the glycosyl hydrolase 20 family.</text>
</comment>
<name>A0A553IG39_ACHLA</name>
<dbReference type="Pfam" id="PF18088">
    <property type="entry name" value="Glyco_H_20C_C"/>
    <property type="match status" value="1"/>
</dbReference>
<dbReference type="AlphaFoldDB" id="A0A553IG39"/>
<dbReference type="PANTHER" id="PTHR21040:SF8">
    <property type="entry name" value="BCDNA.GH04120"/>
    <property type="match status" value="1"/>
</dbReference>
<dbReference type="PANTHER" id="PTHR21040">
    <property type="entry name" value="BCDNA.GH04120"/>
    <property type="match status" value="1"/>
</dbReference>
<accession>A0A553IG39</accession>
<dbReference type="InterPro" id="IPR015883">
    <property type="entry name" value="Glyco_hydro_20_cat"/>
</dbReference>
<dbReference type="InterPro" id="IPR038901">
    <property type="entry name" value="HEXDC-like"/>
</dbReference>
<evidence type="ECO:0000256" key="2">
    <source>
        <dbReference type="ARBA" id="ARBA00022801"/>
    </source>
</evidence>
<protein>
    <submittedName>
        <fullName evidence="5">Beta-N-acetylhexosaminidase</fullName>
    </submittedName>
</protein>
<dbReference type="SUPFAM" id="SSF51445">
    <property type="entry name" value="(Trans)glycosidases"/>
    <property type="match status" value="1"/>
</dbReference>
<feature type="domain" description="Glycoside hydrolase family 20 catalytic" evidence="3">
    <location>
        <begin position="145"/>
        <end position="311"/>
    </location>
</feature>
<organism evidence="5 6">
    <name type="scientific">Acholeplasma laidlawii</name>
    <dbReference type="NCBI Taxonomy" id="2148"/>
    <lineage>
        <taxon>Bacteria</taxon>
        <taxon>Bacillati</taxon>
        <taxon>Mycoplasmatota</taxon>
        <taxon>Mollicutes</taxon>
        <taxon>Acholeplasmatales</taxon>
        <taxon>Acholeplasmataceae</taxon>
        <taxon>Acholeplasma</taxon>
    </lineage>
</organism>
<dbReference type="EMBL" id="VKID01000002">
    <property type="protein sequence ID" value="TRX99170.1"/>
    <property type="molecule type" value="Genomic_DNA"/>
</dbReference>
<dbReference type="InterPro" id="IPR041063">
    <property type="entry name" value="Glyco_H_20C_C"/>
</dbReference>
<evidence type="ECO:0000313" key="5">
    <source>
        <dbReference type="EMBL" id="TRX99170.1"/>
    </source>
</evidence>
<keyword evidence="2" id="KW-0378">Hydrolase</keyword>
<dbReference type="Pfam" id="PF00728">
    <property type="entry name" value="Glyco_hydro_20"/>
    <property type="match status" value="1"/>
</dbReference>
<proteinExistence type="inferred from homology"/>
<dbReference type="Proteomes" id="UP000315938">
    <property type="component" value="Unassembled WGS sequence"/>
</dbReference>
<evidence type="ECO:0000256" key="1">
    <source>
        <dbReference type="ARBA" id="ARBA00006285"/>
    </source>
</evidence>
<sequence length="626" mass="72324">MIRKGVNMLSIKNLDLKYQNGFSLVAEKLGIELGDNGLVVHVALAPHLSVEKTSTHLNIQISSHNELYVALRVFKENEDKATFKIDYPKKIKNLTFMLDASRNAVATTETVKDYLLNLVIFGYDALQLYTEDTFEMEGEPFFGYMRGAYTKVELQEIEEFAEELGMELVPCIQTLAHLNAITRYRQYGHLFDTLDILLVGEEKTYEFIEKMIQTVATTFKSKKINIGMDEAYMLGRGKYLDKNGYQNRFEIMVKHLRRVLDICKKYGLEPMMWSDMFFAQGWGDYYNKEKQIPQSTIDQVPKEVSLVYWDYYHTDVDHYEKMIEKHQAFNNPIYFAGGAWKWIGFTPDNRFSLAANKASMIACANKGVDNVIITSWGDNGAEASPFSILPSLAYNGVLKYGHQEIDDAFKHTFKVVTKVDFDAFMLIDSANQLTNNLAHKSTANKHFLYNDILLGLLDSTTEAHYPKIYTKHVNKMKKQMDNYGEYRYIFETQFALLKVLKKKVLLGVELRGSYQRKDKDGLLKSLRDLKQTKKLIVEFKDAFMKQWYLENKAFGYEIQDLRIGGILQRIDTAILKLNQYLNGQITRIEELEVEVLDYYGNKDVVQKSHNIAEFRYKPVVSVGVTV</sequence>
<evidence type="ECO:0000259" key="4">
    <source>
        <dbReference type="Pfam" id="PF18088"/>
    </source>
</evidence>
<comment type="caution">
    <text evidence="5">The sequence shown here is derived from an EMBL/GenBank/DDBJ whole genome shotgun (WGS) entry which is preliminary data.</text>
</comment>
<evidence type="ECO:0000313" key="6">
    <source>
        <dbReference type="Proteomes" id="UP000315938"/>
    </source>
</evidence>
<dbReference type="CDD" id="cd06565">
    <property type="entry name" value="GH20_GcnA-like"/>
    <property type="match status" value="1"/>
</dbReference>
<dbReference type="Gene3D" id="3.20.20.80">
    <property type="entry name" value="Glycosidases"/>
    <property type="match status" value="1"/>
</dbReference>
<dbReference type="InterPro" id="IPR017853">
    <property type="entry name" value="GH"/>
</dbReference>
<reference evidence="5 6" key="1">
    <citation type="submission" date="2019-07" db="EMBL/GenBank/DDBJ databases">
        <title>Genome sequence of Acholeplasma laidlawii strain with increased resistance to erythromycin.</title>
        <authorList>
            <person name="Medvedeva E.S."/>
            <person name="Baranova N.B."/>
            <person name="Siniagina M.N."/>
            <person name="Mouzykantov A."/>
            <person name="Chernova O.A."/>
            <person name="Chernov V.M."/>
        </authorList>
    </citation>
    <scope>NUCLEOTIDE SEQUENCE [LARGE SCALE GENOMIC DNA]</scope>
    <source>
        <strain evidence="5 6">PG8REry</strain>
    </source>
</reference>
<gene>
    <name evidence="5" type="ORF">FNV44_05540</name>
</gene>
<dbReference type="GO" id="GO:0005975">
    <property type="term" value="P:carbohydrate metabolic process"/>
    <property type="evidence" value="ECO:0007669"/>
    <property type="project" value="InterPro"/>
</dbReference>